<accession>A0A1M6BE74</accession>
<dbReference type="STRING" id="1121298.SAMN05444401_0735"/>
<reference evidence="1 2" key="1">
    <citation type="submission" date="2016-11" db="EMBL/GenBank/DDBJ databases">
        <authorList>
            <person name="Jaros S."/>
            <person name="Januszkiewicz K."/>
            <person name="Wedrychowicz H."/>
        </authorList>
    </citation>
    <scope>NUCLEOTIDE SEQUENCE [LARGE SCALE GENOMIC DNA]</scope>
    <source>
        <strain evidence="1 2">DSM 21864</strain>
    </source>
</reference>
<name>A0A1M6BE74_9CLOT</name>
<dbReference type="OrthoDB" id="1936130at2"/>
<keyword evidence="2" id="KW-1185">Reference proteome</keyword>
<dbReference type="Proteomes" id="UP000184080">
    <property type="component" value="Unassembled WGS sequence"/>
</dbReference>
<evidence type="ECO:0000313" key="1">
    <source>
        <dbReference type="EMBL" id="SHI47064.1"/>
    </source>
</evidence>
<gene>
    <name evidence="1" type="ORF">SAMN05444401_0735</name>
</gene>
<sequence>MRYTRYNYEKKNNKIKNVILAFAILLLLALGVGTVMSKLLFKDGGSNSLLPNLKSSEKTAEDTSKNSDSVNYAIFQGGYYSKKEGAEETNNKFKDKYNSFVAQDGDKFRVIITVVKDEEAEKIAEALKKDSISFIKNSANIKKDDLCNDEIAESIEALMQFNKKLNEPQVKSIETAKLKKWSSELKKPEKDSKNLGILEEINKYIQAMPEEFKKENQKDLTIFIYNIVAKFKI</sequence>
<dbReference type="AlphaFoldDB" id="A0A1M6BE74"/>
<evidence type="ECO:0008006" key="3">
    <source>
        <dbReference type="Google" id="ProtNLM"/>
    </source>
</evidence>
<proteinExistence type="predicted"/>
<dbReference type="EMBL" id="FQZO01000001">
    <property type="protein sequence ID" value="SHI47064.1"/>
    <property type="molecule type" value="Genomic_DNA"/>
</dbReference>
<dbReference type="RefSeq" id="WP_073003838.1">
    <property type="nucleotide sequence ID" value="NZ_FQZO01000001.1"/>
</dbReference>
<organism evidence="1 2">
    <name type="scientific">Clostridium amylolyticum</name>
    <dbReference type="NCBI Taxonomy" id="1121298"/>
    <lineage>
        <taxon>Bacteria</taxon>
        <taxon>Bacillati</taxon>
        <taxon>Bacillota</taxon>
        <taxon>Clostridia</taxon>
        <taxon>Eubacteriales</taxon>
        <taxon>Clostridiaceae</taxon>
        <taxon>Clostridium</taxon>
    </lineage>
</organism>
<evidence type="ECO:0000313" key="2">
    <source>
        <dbReference type="Proteomes" id="UP000184080"/>
    </source>
</evidence>
<protein>
    <recommendedName>
        <fullName evidence="3">Sporulation related domain-containing protein</fullName>
    </recommendedName>
</protein>